<dbReference type="GO" id="GO:0006508">
    <property type="term" value="P:proteolysis"/>
    <property type="evidence" value="ECO:0007669"/>
    <property type="project" value="UniProtKB-KW"/>
</dbReference>
<comment type="catalytic activity">
    <reaction evidence="26">
        <text>N-(9Z-octadecenoyl)-L-lysine + H2O = L-lysine + (9Z)-octadecenoate</text>
        <dbReference type="Rhea" id="RHEA:64192"/>
        <dbReference type="ChEBI" id="CHEBI:15377"/>
        <dbReference type="ChEBI" id="CHEBI:30823"/>
        <dbReference type="ChEBI" id="CHEBI:32551"/>
        <dbReference type="ChEBI" id="CHEBI:149731"/>
    </reaction>
    <physiologicalReaction direction="left-to-right" evidence="26">
        <dbReference type="Rhea" id="RHEA:64193"/>
    </physiologicalReaction>
</comment>
<gene>
    <name evidence="30" type="ORF">B4U80_07259</name>
</gene>
<dbReference type="SUPFAM" id="SSF55031">
    <property type="entry name" value="Bacterial exopeptidase dimerisation domain"/>
    <property type="match status" value="1"/>
</dbReference>
<dbReference type="SUPFAM" id="SSF53187">
    <property type="entry name" value="Zn-dependent exopeptidases"/>
    <property type="match status" value="1"/>
</dbReference>
<feature type="active site" description="Proton acceptor" evidence="27">
    <location>
        <position position="194"/>
    </location>
</feature>
<dbReference type="GO" id="GO:0046872">
    <property type="term" value="F:metal ion binding"/>
    <property type="evidence" value="ECO:0007669"/>
    <property type="project" value="UniProtKB-KW"/>
</dbReference>
<dbReference type="GO" id="GO:1990845">
    <property type="term" value="P:adaptive thermogenesis"/>
    <property type="evidence" value="ECO:0007669"/>
    <property type="project" value="UniProtKB-ARBA"/>
</dbReference>
<evidence type="ECO:0000256" key="13">
    <source>
        <dbReference type="ARBA" id="ARBA00047874"/>
    </source>
</evidence>
<accession>A0A443S356</accession>
<dbReference type="Pfam" id="PF07687">
    <property type="entry name" value="M20_dimer"/>
    <property type="match status" value="1"/>
</dbReference>
<comment type="catalytic activity">
    <reaction evidence="16">
        <text>N-(9Z-octadecenoyl)-L-asparagine + H2O = L-asparagine + (9Z)-octadecenoate</text>
        <dbReference type="Rhea" id="RHEA:64136"/>
        <dbReference type="ChEBI" id="CHEBI:15377"/>
        <dbReference type="ChEBI" id="CHEBI:30823"/>
        <dbReference type="ChEBI" id="CHEBI:58048"/>
        <dbReference type="ChEBI" id="CHEBI:149730"/>
    </reaction>
    <physiologicalReaction direction="left-to-right" evidence="16">
        <dbReference type="Rhea" id="RHEA:64137"/>
    </physiologicalReaction>
</comment>
<evidence type="ECO:0000256" key="1">
    <source>
        <dbReference type="ARBA" id="ARBA00004872"/>
    </source>
</evidence>
<comment type="catalytic activity">
    <reaction evidence="12">
        <text>N-(9Z-octadecenoyl)-L-tyrosine + H2O = L-tyrosine + (9Z)-octadecenoate</text>
        <dbReference type="Rhea" id="RHEA:64184"/>
        <dbReference type="ChEBI" id="CHEBI:15377"/>
        <dbReference type="ChEBI" id="CHEBI:30823"/>
        <dbReference type="ChEBI" id="CHEBI:58315"/>
        <dbReference type="ChEBI" id="CHEBI:149734"/>
    </reaction>
    <physiologicalReaction direction="left-to-right" evidence="12">
        <dbReference type="Rhea" id="RHEA:64185"/>
    </physiologicalReaction>
</comment>
<comment type="catalytic activity">
    <reaction evidence="22">
        <text>N-(9Z-octadecenoyl)-L-leucine + H2O = L-leucine + (9Z)-octadecenoate</text>
        <dbReference type="Rhea" id="RHEA:51360"/>
        <dbReference type="ChEBI" id="CHEBI:15377"/>
        <dbReference type="ChEBI" id="CHEBI:30823"/>
        <dbReference type="ChEBI" id="CHEBI:57427"/>
        <dbReference type="ChEBI" id="CHEBI:134035"/>
    </reaction>
    <physiologicalReaction direction="left-to-right" evidence="22">
        <dbReference type="Rhea" id="RHEA:51361"/>
    </physiologicalReaction>
    <physiologicalReaction direction="right-to-left" evidence="22">
        <dbReference type="Rhea" id="RHEA:51362"/>
    </physiologicalReaction>
</comment>
<evidence type="ECO:0000256" key="27">
    <source>
        <dbReference type="PIRSR" id="PIRSR036696-1"/>
    </source>
</evidence>
<evidence type="ECO:0000256" key="23">
    <source>
        <dbReference type="ARBA" id="ARBA00048840"/>
    </source>
</evidence>
<reference evidence="30 31" key="1">
    <citation type="journal article" date="2018" name="Gigascience">
        <title>Genomes of trombidid mites reveal novel predicted allergens and laterally-transferred genes associated with secondary metabolism.</title>
        <authorList>
            <person name="Dong X."/>
            <person name="Chaisiri K."/>
            <person name="Xia D."/>
            <person name="Armstrong S.D."/>
            <person name="Fang Y."/>
            <person name="Donnelly M.J."/>
            <person name="Kadowaki T."/>
            <person name="McGarry J.W."/>
            <person name="Darby A.C."/>
            <person name="Makepeace B.L."/>
        </authorList>
    </citation>
    <scope>NUCLEOTIDE SEQUENCE [LARGE SCALE GENOMIC DNA]</scope>
    <source>
        <strain evidence="30">UoL-UT</strain>
    </source>
</reference>
<evidence type="ECO:0000256" key="28">
    <source>
        <dbReference type="PIRSR" id="PIRSR036696-2"/>
    </source>
</evidence>
<feature type="binding site" evidence="28">
    <location>
        <position position="222"/>
    </location>
    <ligand>
        <name>Zn(2+)</name>
        <dbReference type="ChEBI" id="CHEBI:29105"/>
        <label>1</label>
    </ligand>
</feature>
<evidence type="ECO:0000259" key="29">
    <source>
        <dbReference type="Pfam" id="PF07687"/>
    </source>
</evidence>
<comment type="pathway">
    <text evidence="1">Lipid metabolism; fatty acid metabolism.</text>
</comment>
<dbReference type="VEuPathDB" id="VectorBase:LDEU010074"/>
<keyword evidence="3" id="KW-0645">Protease</keyword>
<dbReference type="Proteomes" id="UP000288716">
    <property type="component" value="Unassembled WGS sequence"/>
</dbReference>
<dbReference type="Gene3D" id="3.30.70.360">
    <property type="match status" value="1"/>
</dbReference>
<evidence type="ECO:0000256" key="24">
    <source>
        <dbReference type="ARBA" id="ARBA00048879"/>
    </source>
</evidence>
<dbReference type="GO" id="GO:0043605">
    <property type="term" value="P:amide catabolic process"/>
    <property type="evidence" value="ECO:0007669"/>
    <property type="project" value="UniProtKB-ARBA"/>
</dbReference>
<evidence type="ECO:0000256" key="12">
    <source>
        <dbReference type="ARBA" id="ARBA00047866"/>
    </source>
</evidence>
<evidence type="ECO:0000256" key="2">
    <source>
        <dbReference type="ARBA" id="ARBA00006247"/>
    </source>
</evidence>
<feature type="non-terminal residue" evidence="30">
    <location>
        <position position="482"/>
    </location>
</feature>
<keyword evidence="30" id="KW-0121">Carboxypeptidase</keyword>
<evidence type="ECO:0000256" key="11">
    <source>
        <dbReference type="ARBA" id="ARBA00047723"/>
    </source>
</evidence>
<feature type="binding site" evidence="28">
    <location>
        <position position="128"/>
    </location>
    <ligand>
        <name>Zn(2+)</name>
        <dbReference type="ChEBI" id="CHEBI:29105"/>
        <label>1</label>
    </ligand>
</feature>
<comment type="catalytic activity">
    <reaction evidence="25">
        <text>N-(5Z,8Z,11Z,14Z-eicosatetraenoyl)-L-serine + H2O = (5Z,8Z,11Z,14Z)-eicosatetraenoate + L-serine</text>
        <dbReference type="Rhea" id="RHEA:64116"/>
        <dbReference type="ChEBI" id="CHEBI:15377"/>
        <dbReference type="ChEBI" id="CHEBI:32395"/>
        <dbReference type="ChEBI" id="CHEBI:33384"/>
        <dbReference type="ChEBI" id="CHEBI:149697"/>
    </reaction>
    <physiologicalReaction direction="left-to-right" evidence="25">
        <dbReference type="Rhea" id="RHEA:64117"/>
    </physiologicalReaction>
    <physiologicalReaction direction="right-to-left" evidence="25">
        <dbReference type="Rhea" id="RHEA:64118"/>
    </physiologicalReaction>
</comment>
<comment type="catalytic activity">
    <reaction evidence="17">
        <text>N-(5Z,8Z,11Z,14Z)-eicosatetraenoyl-glycine + H2O = (5Z,8Z,11Z,14Z)-eicosatetraenoate + glycine</text>
        <dbReference type="Rhea" id="RHEA:64108"/>
        <dbReference type="ChEBI" id="CHEBI:15377"/>
        <dbReference type="ChEBI" id="CHEBI:32395"/>
        <dbReference type="ChEBI" id="CHEBI:57305"/>
        <dbReference type="ChEBI" id="CHEBI:59002"/>
    </reaction>
    <physiologicalReaction direction="left-to-right" evidence="17">
        <dbReference type="Rhea" id="RHEA:64109"/>
    </physiologicalReaction>
    <physiologicalReaction direction="right-to-left" evidence="17">
        <dbReference type="Rhea" id="RHEA:64110"/>
    </physiologicalReaction>
</comment>
<proteinExistence type="inferred from homology"/>
<dbReference type="GO" id="GO:0006520">
    <property type="term" value="P:amino acid metabolic process"/>
    <property type="evidence" value="ECO:0007669"/>
    <property type="project" value="UniProtKB-ARBA"/>
</dbReference>
<evidence type="ECO:0000256" key="6">
    <source>
        <dbReference type="ARBA" id="ARBA00022833"/>
    </source>
</evidence>
<evidence type="ECO:0000256" key="18">
    <source>
        <dbReference type="ARBA" id="ARBA00048579"/>
    </source>
</evidence>
<dbReference type="InterPro" id="IPR047177">
    <property type="entry name" value="Pept_M20A"/>
</dbReference>
<dbReference type="InterPro" id="IPR011650">
    <property type="entry name" value="Peptidase_M20_dimer"/>
</dbReference>
<evidence type="ECO:0000256" key="8">
    <source>
        <dbReference type="ARBA" id="ARBA00046147"/>
    </source>
</evidence>
<comment type="catalytic activity">
    <reaction evidence="14">
        <text>N-hexadecanoyl-L-phenylalanine + H2O = hexadecanoate + L-phenylalanine</text>
        <dbReference type="Rhea" id="RHEA:64124"/>
        <dbReference type="ChEBI" id="CHEBI:7896"/>
        <dbReference type="ChEBI" id="CHEBI:15377"/>
        <dbReference type="ChEBI" id="CHEBI:58095"/>
        <dbReference type="ChEBI" id="CHEBI:149699"/>
    </reaction>
    <physiologicalReaction direction="left-to-right" evidence="14">
        <dbReference type="Rhea" id="RHEA:64125"/>
    </physiologicalReaction>
</comment>
<evidence type="ECO:0000256" key="16">
    <source>
        <dbReference type="ARBA" id="ARBA00048380"/>
    </source>
</evidence>
<comment type="catalytic activity">
    <reaction evidence="18">
        <text>an N-acyl-L-amino acid + H2O = an L-alpha-amino acid + a carboxylate</text>
        <dbReference type="Rhea" id="RHEA:15565"/>
        <dbReference type="ChEBI" id="CHEBI:15377"/>
        <dbReference type="ChEBI" id="CHEBI:29067"/>
        <dbReference type="ChEBI" id="CHEBI:59869"/>
        <dbReference type="ChEBI" id="CHEBI:59874"/>
        <dbReference type="EC" id="3.5.1.14"/>
    </reaction>
    <physiologicalReaction direction="left-to-right" evidence="18">
        <dbReference type="Rhea" id="RHEA:15566"/>
    </physiologicalReaction>
    <physiologicalReaction direction="right-to-left" evidence="18">
        <dbReference type="Rhea" id="RHEA:15567"/>
    </physiologicalReaction>
</comment>
<dbReference type="GO" id="GO:0006629">
    <property type="term" value="P:lipid metabolic process"/>
    <property type="evidence" value="ECO:0007669"/>
    <property type="project" value="UniProtKB-ARBA"/>
</dbReference>
<dbReference type="EMBL" id="NCKV01010201">
    <property type="protein sequence ID" value="RWS21966.1"/>
    <property type="molecule type" value="Genomic_DNA"/>
</dbReference>
<evidence type="ECO:0000256" key="4">
    <source>
        <dbReference type="ARBA" id="ARBA00022723"/>
    </source>
</evidence>
<feature type="binding site" evidence="28">
    <location>
        <position position="160"/>
    </location>
    <ligand>
        <name>Zn(2+)</name>
        <dbReference type="ChEBI" id="CHEBI:29105"/>
        <label>2</label>
    </ligand>
</feature>
<dbReference type="PIRSF" id="PIRSF036696">
    <property type="entry name" value="ACY-1"/>
    <property type="match status" value="1"/>
</dbReference>
<comment type="catalytic activity">
    <reaction evidence="19">
        <text>N-(9Z-octadecenoyl)-L-serine + H2O = L-serine + (9Z)-octadecenoate</text>
        <dbReference type="Rhea" id="RHEA:51352"/>
        <dbReference type="ChEBI" id="CHEBI:15377"/>
        <dbReference type="ChEBI" id="CHEBI:30823"/>
        <dbReference type="ChEBI" id="CHEBI:33384"/>
        <dbReference type="ChEBI" id="CHEBI:134031"/>
    </reaction>
    <physiologicalReaction direction="left-to-right" evidence="19">
        <dbReference type="Rhea" id="RHEA:51353"/>
    </physiologicalReaction>
</comment>
<comment type="pathway">
    <text evidence="7">Amino-acid metabolism.</text>
</comment>
<comment type="catalytic activity">
    <reaction evidence="13">
        <text>(5Z,8Z,11Z,14Z)-eicosatetraenoate + L-phenylalanine = N-(5Z,8Z,11Z,14Z-eicosatetraenoyl)-L-phenylalanine + H2O</text>
        <dbReference type="Rhea" id="RHEA:51312"/>
        <dbReference type="ChEBI" id="CHEBI:15377"/>
        <dbReference type="ChEBI" id="CHEBI:32395"/>
        <dbReference type="ChEBI" id="CHEBI:58095"/>
        <dbReference type="ChEBI" id="CHEBI:134022"/>
    </reaction>
    <physiologicalReaction direction="left-to-right" evidence="13">
        <dbReference type="Rhea" id="RHEA:51313"/>
    </physiologicalReaction>
    <physiologicalReaction direction="right-to-left" evidence="13">
        <dbReference type="Rhea" id="RHEA:51314"/>
    </physiologicalReaction>
</comment>
<comment type="catalytic activity">
    <reaction evidence="9">
        <text>(9Z)-octadecenoate + glycine = N-(9Z-octadecenoyl)glycine + H2O</text>
        <dbReference type="Rhea" id="RHEA:51316"/>
        <dbReference type="ChEBI" id="CHEBI:15377"/>
        <dbReference type="ChEBI" id="CHEBI:30823"/>
        <dbReference type="ChEBI" id="CHEBI:57305"/>
        <dbReference type="ChEBI" id="CHEBI:133992"/>
    </reaction>
    <physiologicalReaction direction="right-to-left" evidence="9">
        <dbReference type="Rhea" id="RHEA:51318"/>
    </physiologicalReaction>
</comment>
<evidence type="ECO:0000313" key="31">
    <source>
        <dbReference type="Proteomes" id="UP000288716"/>
    </source>
</evidence>
<evidence type="ECO:0000256" key="22">
    <source>
        <dbReference type="ARBA" id="ARBA00048827"/>
    </source>
</evidence>
<evidence type="ECO:0000256" key="21">
    <source>
        <dbReference type="ARBA" id="ARBA00048822"/>
    </source>
</evidence>
<keyword evidence="4 28" id="KW-0479">Metal-binding</keyword>
<dbReference type="PANTHER" id="PTHR45962:SF1">
    <property type="entry name" value="N-FATTY-ACYL-AMINO ACID SYNTHASE_HYDROLASE PM20D1"/>
    <property type="match status" value="1"/>
</dbReference>
<comment type="function">
    <text evidence="8">Secreted enzyme that regulates the endogenous N-fatty acyl amino acid (NAAs) tissue and circulating levels by functioning as a bidirectional NAA synthase/hydrolase. It condenses free fatty acids and free amino acids to generate NAAs and bidirectionally catalyzes the reverse hydrolysis reaction. Some of these NAAs stimulate oxidative metabolism via mitochondrial uncoupling, increasing energy expenditure in a UPC1-independent manner. Thereby, this secreted protein may indirectly regulate whole body energy expenditure. PM20D1 circulates in tight association with both low- and high-density (LDL and HDL,respectively) lipoprotein particles.</text>
</comment>
<comment type="catalytic activity">
    <reaction evidence="10">
        <text>N-(4Z,7Z,10Z,13Z,16Z,19Z-docosahexaenoyl)-L-phenylalanine + H2O = (4Z,7Z,10Z,13Z,16Z,19Z)-docosahexaenoate + L-phenylalanine</text>
        <dbReference type="Rhea" id="RHEA:64132"/>
        <dbReference type="ChEBI" id="CHEBI:15377"/>
        <dbReference type="ChEBI" id="CHEBI:58095"/>
        <dbReference type="ChEBI" id="CHEBI:77016"/>
        <dbReference type="ChEBI" id="CHEBI:149701"/>
    </reaction>
    <physiologicalReaction direction="left-to-right" evidence="10">
        <dbReference type="Rhea" id="RHEA:64133"/>
    </physiologicalReaction>
</comment>
<comment type="similarity">
    <text evidence="2">Belongs to the peptidase M20A family.</text>
</comment>
<dbReference type="FunFam" id="1.10.150.900:FF:000003">
    <property type="entry name" value="N-fatty-acyl-amino acid synthase/hydrolase PM20D1"/>
    <property type="match status" value="1"/>
</dbReference>
<evidence type="ECO:0000256" key="14">
    <source>
        <dbReference type="ARBA" id="ARBA00047879"/>
    </source>
</evidence>
<evidence type="ECO:0000256" key="25">
    <source>
        <dbReference type="ARBA" id="ARBA00049100"/>
    </source>
</evidence>
<evidence type="ECO:0000256" key="5">
    <source>
        <dbReference type="ARBA" id="ARBA00022801"/>
    </source>
</evidence>
<dbReference type="GO" id="GO:0005576">
    <property type="term" value="C:extracellular region"/>
    <property type="evidence" value="ECO:0007669"/>
    <property type="project" value="UniProtKB-ARBA"/>
</dbReference>
<evidence type="ECO:0000256" key="26">
    <source>
        <dbReference type="ARBA" id="ARBA00049457"/>
    </source>
</evidence>
<comment type="catalytic activity">
    <reaction evidence="11">
        <text>N-octadecanoyl-L-phenylalanine + H2O = octadecanoate + L-phenylalanine</text>
        <dbReference type="Rhea" id="RHEA:64128"/>
        <dbReference type="ChEBI" id="CHEBI:15377"/>
        <dbReference type="ChEBI" id="CHEBI:25629"/>
        <dbReference type="ChEBI" id="CHEBI:58095"/>
        <dbReference type="ChEBI" id="CHEBI:149700"/>
    </reaction>
    <physiologicalReaction direction="left-to-right" evidence="11">
        <dbReference type="Rhea" id="RHEA:64129"/>
    </physiologicalReaction>
</comment>
<feature type="binding site" evidence="28">
    <location>
        <position position="460"/>
    </location>
    <ligand>
        <name>Zn(2+)</name>
        <dbReference type="ChEBI" id="CHEBI:29105"/>
        <label>2</label>
    </ligand>
</feature>
<comment type="catalytic activity">
    <reaction evidence="20">
        <text>N-(9Z-octadecenoyl)-L-glutamine + H2O = L-glutamine + (9Z)-octadecenoate</text>
        <dbReference type="Rhea" id="RHEA:51356"/>
        <dbReference type="ChEBI" id="CHEBI:15377"/>
        <dbReference type="ChEBI" id="CHEBI:30823"/>
        <dbReference type="ChEBI" id="CHEBI:58359"/>
        <dbReference type="ChEBI" id="CHEBI:134033"/>
    </reaction>
    <physiologicalReaction direction="left-to-right" evidence="20">
        <dbReference type="Rhea" id="RHEA:51357"/>
    </physiologicalReaction>
</comment>
<comment type="catalytic activity">
    <reaction evidence="23">
        <text>an N-acyl-aromatic L-alpha-amino acid + H2O = an aromatic L-alpha-amino acid + a carboxylate</text>
        <dbReference type="Rhea" id="RHEA:54184"/>
        <dbReference type="ChEBI" id="CHEBI:15377"/>
        <dbReference type="ChEBI" id="CHEBI:29067"/>
        <dbReference type="ChEBI" id="CHEBI:84824"/>
        <dbReference type="ChEBI" id="CHEBI:138093"/>
        <dbReference type="EC" id="3.5.1.114"/>
    </reaction>
    <physiologicalReaction direction="left-to-right" evidence="23">
        <dbReference type="Rhea" id="RHEA:54185"/>
    </physiologicalReaction>
    <physiologicalReaction direction="right-to-left" evidence="23">
        <dbReference type="Rhea" id="RHEA:54186"/>
    </physiologicalReaction>
</comment>
<organism evidence="30 31">
    <name type="scientific">Leptotrombidium deliense</name>
    <dbReference type="NCBI Taxonomy" id="299467"/>
    <lineage>
        <taxon>Eukaryota</taxon>
        <taxon>Metazoa</taxon>
        <taxon>Ecdysozoa</taxon>
        <taxon>Arthropoda</taxon>
        <taxon>Chelicerata</taxon>
        <taxon>Arachnida</taxon>
        <taxon>Acari</taxon>
        <taxon>Acariformes</taxon>
        <taxon>Trombidiformes</taxon>
        <taxon>Prostigmata</taxon>
        <taxon>Anystina</taxon>
        <taxon>Parasitengona</taxon>
        <taxon>Trombiculoidea</taxon>
        <taxon>Trombiculidae</taxon>
        <taxon>Leptotrombidium</taxon>
    </lineage>
</organism>
<comment type="caution">
    <text evidence="30">The sequence shown here is derived from an EMBL/GenBank/DDBJ whole genome shotgun (WGS) entry which is preliminary data.</text>
</comment>
<keyword evidence="5" id="KW-0378">Hydrolase</keyword>
<dbReference type="STRING" id="299467.A0A443S356"/>
<feature type="active site" evidence="27">
    <location>
        <position position="130"/>
    </location>
</feature>
<comment type="cofactor">
    <cofactor evidence="28">
        <name>Zn(2+)</name>
        <dbReference type="ChEBI" id="CHEBI:29105"/>
    </cofactor>
    <text evidence="28">Binds 2 Zn(2+) ions per subunit.</text>
</comment>
<dbReference type="GO" id="GO:0004046">
    <property type="term" value="F:aminoacylase activity"/>
    <property type="evidence" value="ECO:0007669"/>
    <property type="project" value="UniProtKB-EC"/>
</dbReference>
<dbReference type="PANTHER" id="PTHR45962">
    <property type="entry name" value="N-FATTY-ACYL-AMINO ACID SYNTHASE/HYDROLASE PM20D1"/>
    <property type="match status" value="1"/>
</dbReference>
<comment type="catalytic activity">
    <reaction evidence="24">
        <text>L-phenylalanine + (9Z)-octadecenoate = N-(9Z-octadecenoyl)-L-phenylalanine + H2O</text>
        <dbReference type="Rhea" id="RHEA:51300"/>
        <dbReference type="ChEBI" id="CHEBI:15377"/>
        <dbReference type="ChEBI" id="CHEBI:30823"/>
        <dbReference type="ChEBI" id="CHEBI:58095"/>
        <dbReference type="ChEBI" id="CHEBI:134020"/>
    </reaction>
    <physiologicalReaction direction="left-to-right" evidence="24">
        <dbReference type="Rhea" id="RHEA:51301"/>
    </physiologicalReaction>
    <physiologicalReaction direction="right-to-left" evidence="24">
        <dbReference type="Rhea" id="RHEA:51302"/>
    </physiologicalReaction>
</comment>
<evidence type="ECO:0000256" key="3">
    <source>
        <dbReference type="ARBA" id="ARBA00022670"/>
    </source>
</evidence>
<evidence type="ECO:0000256" key="9">
    <source>
        <dbReference type="ARBA" id="ARBA00047450"/>
    </source>
</evidence>
<dbReference type="Pfam" id="PF01546">
    <property type="entry name" value="Peptidase_M20"/>
    <property type="match status" value="1"/>
</dbReference>
<evidence type="ECO:0000256" key="20">
    <source>
        <dbReference type="ARBA" id="ARBA00048729"/>
    </source>
</evidence>
<dbReference type="AlphaFoldDB" id="A0A443S356"/>
<dbReference type="GO" id="GO:0043604">
    <property type="term" value="P:amide biosynthetic process"/>
    <property type="evidence" value="ECO:0007669"/>
    <property type="project" value="TreeGrafter"/>
</dbReference>
<feature type="binding site" evidence="28">
    <location>
        <position position="195"/>
    </location>
    <ligand>
        <name>Zn(2+)</name>
        <dbReference type="ChEBI" id="CHEBI:29105"/>
        <label>2</label>
    </ligand>
</feature>
<feature type="binding site" evidence="28">
    <location>
        <position position="160"/>
    </location>
    <ligand>
        <name>Zn(2+)</name>
        <dbReference type="ChEBI" id="CHEBI:29105"/>
        <label>1</label>
    </ligand>
</feature>
<evidence type="ECO:0000256" key="10">
    <source>
        <dbReference type="ARBA" id="ARBA00047567"/>
    </source>
</evidence>
<dbReference type="InterPro" id="IPR036264">
    <property type="entry name" value="Bact_exopeptidase_dim_dom"/>
</dbReference>
<evidence type="ECO:0000256" key="19">
    <source>
        <dbReference type="ARBA" id="ARBA00048597"/>
    </source>
</evidence>
<comment type="catalytic activity">
    <reaction evidence="15">
        <text>N-(9Z-octadecenoyl)-L-methionine + H2O = (9Z)-octadecenoate + L-methionine</text>
        <dbReference type="Rhea" id="RHEA:64144"/>
        <dbReference type="ChEBI" id="CHEBI:15377"/>
        <dbReference type="ChEBI" id="CHEBI:30823"/>
        <dbReference type="ChEBI" id="CHEBI:57844"/>
        <dbReference type="ChEBI" id="CHEBI:149732"/>
    </reaction>
    <physiologicalReaction direction="left-to-right" evidence="15">
        <dbReference type="Rhea" id="RHEA:64145"/>
    </physiologicalReaction>
</comment>
<evidence type="ECO:0000256" key="17">
    <source>
        <dbReference type="ARBA" id="ARBA00048402"/>
    </source>
</evidence>
<name>A0A443S356_9ACAR</name>
<keyword evidence="6 28" id="KW-0862">Zinc</keyword>
<dbReference type="InterPro" id="IPR002933">
    <property type="entry name" value="Peptidase_M20"/>
</dbReference>
<evidence type="ECO:0000313" key="30">
    <source>
        <dbReference type="EMBL" id="RWS21966.1"/>
    </source>
</evidence>
<dbReference type="OrthoDB" id="3064516at2759"/>
<feature type="domain" description="Peptidase M20 dimerisation" evidence="29">
    <location>
        <begin position="244"/>
        <end position="386"/>
    </location>
</feature>
<comment type="catalytic activity">
    <reaction evidence="21">
        <text>N-(9Z-octadecenoyl)-L-tryptophan + H2O = L-tryptophan + (9Z)-octadecenoate</text>
        <dbReference type="Rhea" id="RHEA:64176"/>
        <dbReference type="ChEBI" id="CHEBI:15377"/>
        <dbReference type="ChEBI" id="CHEBI:30823"/>
        <dbReference type="ChEBI" id="CHEBI:57912"/>
        <dbReference type="ChEBI" id="CHEBI:149733"/>
    </reaction>
    <physiologicalReaction direction="left-to-right" evidence="21">
        <dbReference type="Rhea" id="RHEA:64177"/>
    </physiologicalReaction>
</comment>
<sequence>MSFFTRILLFLFLLFFATLTICVFRALVYFRPPKDAELCGDNETHKAIKASSALYERFARALKIETVTRGEHKYDKDALISIREFLEKTFPRIHSSSFIKREIISEYSLLYTIKGSDASLKPYMLCSHLDVVPVEIDKWSVDPFGGQIKNGYIYGRGTIDLKDTLMAIMESLEFLLENGFKPKRSFYLAFGHDEEGSGVEGAAAMTKIIKSRTPDLEYLLDEGSVIVNRTFKGVKPMVAVVGVTEKGYLTLKMNVTGAHGHSSLAPYETSIVTLSKAITKLHANAFPSRFGSGIEKDIFELLAPYAEFPYKLAFSNLWLFGPLVSYLLSSTPVGNSLIRTSTAVTMIEGGFKANVLPSSCYAMVNHRIHPAESIAEVIEYDRRLINDDPKFEPHPISPYDENAFGFQAVRRSIREVFANIVVVPGIMLASTDTKYYLDLTKNIYRFSPVIMTPEEFKLFHGHNERISLKNYLQIVNFYHHLM</sequence>
<keyword evidence="31" id="KW-1185">Reference proteome</keyword>
<dbReference type="GO" id="GO:0004180">
    <property type="term" value="F:carboxypeptidase activity"/>
    <property type="evidence" value="ECO:0007669"/>
    <property type="project" value="UniProtKB-KW"/>
</dbReference>
<evidence type="ECO:0000256" key="15">
    <source>
        <dbReference type="ARBA" id="ARBA00048145"/>
    </source>
</evidence>
<dbReference type="Gene3D" id="3.40.630.10">
    <property type="entry name" value="Zn peptidases"/>
    <property type="match status" value="1"/>
</dbReference>
<protein>
    <submittedName>
        <fullName evidence="30">Putative carboxypeptidase PM20D1-like protein</fullName>
    </submittedName>
</protein>
<dbReference type="Gene3D" id="1.10.150.900">
    <property type="match status" value="1"/>
</dbReference>
<dbReference type="FunFam" id="3.40.630.10:FF:000027">
    <property type="entry name" value="N-fatty-acyl-amino acid synthase/hydrolase PM20D1"/>
    <property type="match status" value="1"/>
</dbReference>
<evidence type="ECO:0000256" key="7">
    <source>
        <dbReference type="ARBA" id="ARBA00034698"/>
    </source>
</evidence>